<keyword evidence="3" id="KW-1185">Reference proteome</keyword>
<name>A0A139XBN8_9CYAN</name>
<evidence type="ECO:0000313" key="3">
    <source>
        <dbReference type="Proteomes" id="UP000076925"/>
    </source>
</evidence>
<sequence>MSTKLDTVLEQLEQRAKDALAAHGERFPNGYPEKLLETLANIKRAKESSTTANSSTSLKDKTNQTQATIKDANTPTAADDTAVVVALREEYLEVSGSATAAGGFAIASTDVKAYNSAVLQITFTGMPTTSFTIEGSNNNSSWNAIAFENLSDTSNSFMTSASSAGFYSPRKLARYMRVRITSISLGTVSGRMIFRK</sequence>
<evidence type="ECO:0000256" key="1">
    <source>
        <dbReference type="SAM" id="MobiDB-lite"/>
    </source>
</evidence>
<accession>A0A139XBN8</accession>
<dbReference type="AlphaFoldDB" id="A0A139XBN8"/>
<gene>
    <name evidence="2" type="ORF">WA1_18855</name>
</gene>
<dbReference type="RefSeq" id="WP_017742019.1">
    <property type="nucleotide sequence ID" value="NZ_KQ976354.1"/>
</dbReference>
<dbReference type="Proteomes" id="UP000076925">
    <property type="component" value="Unassembled WGS sequence"/>
</dbReference>
<reference evidence="2 3" key="1">
    <citation type="journal article" date="2013" name="Genome Biol. Evol.">
        <title>Genomes of Stigonematalean cyanobacteria (subsection V) and the evolution of oxygenic photosynthesis from prokaryotes to plastids.</title>
        <authorList>
            <person name="Dagan T."/>
            <person name="Roettger M."/>
            <person name="Stucken K."/>
            <person name="Landan G."/>
            <person name="Koch R."/>
            <person name="Major P."/>
            <person name="Gould S.B."/>
            <person name="Goremykin V.V."/>
            <person name="Rippka R."/>
            <person name="Tandeau de Marsac N."/>
            <person name="Gugger M."/>
            <person name="Lockhart P.J."/>
            <person name="Allen J.F."/>
            <person name="Brune I."/>
            <person name="Maus I."/>
            <person name="Puhler A."/>
            <person name="Martin W.F."/>
        </authorList>
    </citation>
    <scope>NUCLEOTIDE SEQUENCE [LARGE SCALE GENOMIC DNA]</scope>
    <source>
        <strain evidence="2 3">PCC 7110</strain>
    </source>
</reference>
<evidence type="ECO:0000313" key="2">
    <source>
        <dbReference type="EMBL" id="KYC42063.1"/>
    </source>
</evidence>
<comment type="caution">
    <text evidence="2">The sequence shown here is derived from an EMBL/GenBank/DDBJ whole genome shotgun (WGS) entry which is preliminary data.</text>
</comment>
<proteinExistence type="predicted"/>
<feature type="compositionally biased region" description="Polar residues" evidence="1">
    <location>
        <begin position="48"/>
        <end position="68"/>
    </location>
</feature>
<feature type="region of interest" description="Disordered" evidence="1">
    <location>
        <begin position="46"/>
        <end position="73"/>
    </location>
</feature>
<dbReference type="EMBL" id="ANNX02000020">
    <property type="protein sequence ID" value="KYC42063.1"/>
    <property type="molecule type" value="Genomic_DNA"/>
</dbReference>
<organism evidence="2 3">
    <name type="scientific">Scytonema hofmannii PCC 7110</name>
    <dbReference type="NCBI Taxonomy" id="128403"/>
    <lineage>
        <taxon>Bacteria</taxon>
        <taxon>Bacillati</taxon>
        <taxon>Cyanobacteriota</taxon>
        <taxon>Cyanophyceae</taxon>
        <taxon>Nostocales</taxon>
        <taxon>Scytonemataceae</taxon>
        <taxon>Scytonema</taxon>
    </lineage>
</organism>
<dbReference type="STRING" id="128403.WA1_18855"/>
<protein>
    <submittedName>
        <fullName evidence="2">Uncharacterized protein</fullName>
    </submittedName>
</protein>